<dbReference type="EMBL" id="VIEB01003843">
    <property type="protein sequence ID" value="TQD69355.1"/>
    <property type="molecule type" value="Genomic_DNA"/>
</dbReference>
<evidence type="ECO:0000313" key="1">
    <source>
        <dbReference type="EMBL" id="TQD69355.1"/>
    </source>
</evidence>
<organism evidence="1 2">
    <name type="scientific">Malus baccata</name>
    <name type="common">Siberian crab apple</name>
    <name type="synonym">Pyrus baccata</name>
    <dbReference type="NCBI Taxonomy" id="106549"/>
    <lineage>
        <taxon>Eukaryota</taxon>
        <taxon>Viridiplantae</taxon>
        <taxon>Streptophyta</taxon>
        <taxon>Embryophyta</taxon>
        <taxon>Tracheophyta</taxon>
        <taxon>Spermatophyta</taxon>
        <taxon>Magnoliopsida</taxon>
        <taxon>eudicotyledons</taxon>
        <taxon>Gunneridae</taxon>
        <taxon>Pentapetalae</taxon>
        <taxon>rosids</taxon>
        <taxon>fabids</taxon>
        <taxon>Rosales</taxon>
        <taxon>Rosaceae</taxon>
        <taxon>Amygdaloideae</taxon>
        <taxon>Maleae</taxon>
        <taxon>Malus</taxon>
    </lineage>
</organism>
<evidence type="ECO:0000313" key="2">
    <source>
        <dbReference type="Proteomes" id="UP000315295"/>
    </source>
</evidence>
<protein>
    <submittedName>
        <fullName evidence="1">Uncharacterized protein</fullName>
    </submittedName>
</protein>
<dbReference type="AlphaFoldDB" id="A0A540K549"/>
<sequence>MVLEFLQVTLVVRGVVRACIRMIEFTTCEIVHPQEITACLARQRCVIDITGGRPVYR</sequence>
<gene>
    <name evidence="1" type="ORF">C1H46_045112</name>
</gene>
<accession>A0A540K549</accession>
<comment type="caution">
    <text evidence="1">The sequence shown here is derived from an EMBL/GenBank/DDBJ whole genome shotgun (WGS) entry which is preliminary data.</text>
</comment>
<keyword evidence="2" id="KW-1185">Reference proteome</keyword>
<proteinExistence type="predicted"/>
<reference evidence="1 2" key="1">
    <citation type="journal article" date="2019" name="G3 (Bethesda)">
        <title>Sequencing of a Wild Apple (Malus baccata) Genome Unravels the Differences Between Cultivated and Wild Apple Species Regarding Disease Resistance and Cold Tolerance.</title>
        <authorList>
            <person name="Chen X."/>
        </authorList>
    </citation>
    <scope>NUCLEOTIDE SEQUENCE [LARGE SCALE GENOMIC DNA]</scope>
    <source>
        <strain evidence="2">cv. Shandingzi</strain>
        <tissue evidence="1">Leaves</tissue>
    </source>
</reference>
<name>A0A540K549_MALBA</name>
<dbReference type="Proteomes" id="UP000315295">
    <property type="component" value="Unassembled WGS sequence"/>
</dbReference>